<evidence type="ECO:0000256" key="3">
    <source>
        <dbReference type="SAM" id="Phobius"/>
    </source>
</evidence>
<evidence type="ECO:0000256" key="2">
    <source>
        <dbReference type="SAM" id="MobiDB-lite"/>
    </source>
</evidence>
<feature type="transmembrane region" description="Helical" evidence="3">
    <location>
        <begin position="124"/>
        <end position="142"/>
    </location>
</feature>
<comment type="caution">
    <text evidence="4">The sequence shown here is derived from an EMBL/GenBank/DDBJ whole genome shotgun (WGS) entry which is preliminary data.</text>
</comment>
<dbReference type="AlphaFoldDB" id="A0AAN4ZN38"/>
<evidence type="ECO:0000256" key="1">
    <source>
        <dbReference type="SAM" id="Coils"/>
    </source>
</evidence>
<accession>A0AAN4ZN38</accession>
<dbReference type="EMBL" id="BTRK01000003">
    <property type="protein sequence ID" value="GMR42284.1"/>
    <property type="molecule type" value="Genomic_DNA"/>
</dbReference>
<feature type="region of interest" description="Disordered" evidence="2">
    <location>
        <begin position="1"/>
        <end position="20"/>
    </location>
</feature>
<keyword evidence="1" id="KW-0175">Coiled coil</keyword>
<organism evidence="4 5">
    <name type="scientific">Pristionchus mayeri</name>
    <dbReference type="NCBI Taxonomy" id="1317129"/>
    <lineage>
        <taxon>Eukaryota</taxon>
        <taxon>Metazoa</taxon>
        <taxon>Ecdysozoa</taxon>
        <taxon>Nematoda</taxon>
        <taxon>Chromadorea</taxon>
        <taxon>Rhabditida</taxon>
        <taxon>Rhabditina</taxon>
        <taxon>Diplogasteromorpha</taxon>
        <taxon>Diplogasteroidea</taxon>
        <taxon>Neodiplogasteridae</taxon>
        <taxon>Pristionchus</taxon>
    </lineage>
</organism>
<keyword evidence="3" id="KW-0812">Transmembrane</keyword>
<feature type="coiled-coil region" evidence="1">
    <location>
        <begin position="51"/>
        <end position="78"/>
    </location>
</feature>
<proteinExistence type="predicted"/>
<gene>
    <name evidence="4" type="ORF">PMAYCL1PPCAC_12479</name>
</gene>
<name>A0AAN4ZN38_9BILA</name>
<keyword evidence="5" id="KW-1185">Reference proteome</keyword>
<dbReference type="Proteomes" id="UP001328107">
    <property type="component" value="Unassembled WGS sequence"/>
</dbReference>
<evidence type="ECO:0000313" key="4">
    <source>
        <dbReference type="EMBL" id="GMR42284.1"/>
    </source>
</evidence>
<feature type="non-terminal residue" evidence="4">
    <location>
        <position position="1"/>
    </location>
</feature>
<protein>
    <submittedName>
        <fullName evidence="4">Uncharacterized protein</fullName>
    </submittedName>
</protein>
<keyword evidence="3" id="KW-0472">Membrane</keyword>
<keyword evidence="3" id="KW-1133">Transmembrane helix</keyword>
<sequence>TWSPMDETNERGAVNGKEEDSISIRSDDTTIIENSISSRRVRNGSVSAEAYAHLFKRLEEATLAKNKLELQNEQLLQQWEHALEYSAKVQRELEEEMGRKAVVMEENVILLQRRHETIVIPRSLAVNVLLLFFVSFLLFLILG</sequence>
<reference evidence="5" key="1">
    <citation type="submission" date="2022-10" db="EMBL/GenBank/DDBJ databases">
        <title>Genome assembly of Pristionchus species.</title>
        <authorList>
            <person name="Yoshida K."/>
            <person name="Sommer R.J."/>
        </authorList>
    </citation>
    <scope>NUCLEOTIDE SEQUENCE [LARGE SCALE GENOMIC DNA]</scope>
    <source>
        <strain evidence="5">RS5460</strain>
    </source>
</reference>
<evidence type="ECO:0000313" key="5">
    <source>
        <dbReference type="Proteomes" id="UP001328107"/>
    </source>
</evidence>